<organism evidence="3 4">
    <name type="scientific">Flavobacterium circumlabens</name>
    <dbReference type="NCBI Taxonomy" id="2133765"/>
    <lineage>
        <taxon>Bacteria</taxon>
        <taxon>Pseudomonadati</taxon>
        <taxon>Bacteroidota</taxon>
        <taxon>Flavobacteriia</taxon>
        <taxon>Flavobacteriales</taxon>
        <taxon>Flavobacteriaceae</taxon>
        <taxon>Flavobacterium</taxon>
    </lineage>
</organism>
<evidence type="ECO:0000256" key="2">
    <source>
        <dbReference type="SAM" id="Phobius"/>
    </source>
</evidence>
<evidence type="ECO:0000313" key="4">
    <source>
        <dbReference type="Proteomes" id="UP000298340"/>
    </source>
</evidence>
<feature type="transmembrane region" description="Helical" evidence="2">
    <location>
        <begin position="60"/>
        <end position="84"/>
    </location>
</feature>
<dbReference type="AlphaFoldDB" id="A0A4Y7U5D4"/>
<dbReference type="Pfam" id="PF11166">
    <property type="entry name" value="DUF2951"/>
    <property type="match status" value="1"/>
</dbReference>
<keyword evidence="2" id="KW-0472">Membrane</keyword>
<name>A0A4Y7U5D4_9FLAO</name>
<dbReference type="Proteomes" id="UP000298340">
    <property type="component" value="Unassembled WGS sequence"/>
</dbReference>
<keyword evidence="2" id="KW-1133">Transmembrane helix</keyword>
<accession>A0A4Y7U5D4</accession>
<gene>
    <name evidence="3" type="ORF">D0809_25360</name>
</gene>
<evidence type="ECO:0000313" key="3">
    <source>
        <dbReference type="EMBL" id="TEB41471.1"/>
    </source>
</evidence>
<comment type="caution">
    <text evidence="3">The sequence shown here is derived from an EMBL/GenBank/DDBJ whole genome shotgun (WGS) entry which is preliminary data.</text>
</comment>
<proteinExistence type="predicted"/>
<dbReference type="EMBL" id="QWDN01000201">
    <property type="protein sequence ID" value="TEB41471.1"/>
    <property type="molecule type" value="Genomic_DNA"/>
</dbReference>
<keyword evidence="1" id="KW-0175">Coiled coil</keyword>
<sequence>MKRLEDNDEKIFSSLDEIKKGQHAQELVNQKLDFTLDALNREREIEKENKKENNKNIRDIKLWVLGLIGTIAGSLIITSIKMLFGI</sequence>
<feature type="coiled-coil region" evidence="1">
    <location>
        <begin position="29"/>
        <end position="56"/>
    </location>
</feature>
<dbReference type="InterPro" id="IPR021337">
    <property type="entry name" value="DUF2951"/>
</dbReference>
<protein>
    <submittedName>
        <fullName evidence="3">DUF2951 family protein</fullName>
    </submittedName>
</protein>
<evidence type="ECO:0000256" key="1">
    <source>
        <dbReference type="SAM" id="Coils"/>
    </source>
</evidence>
<keyword evidence="2" id="KW-0812">Transmembrane</keyword>
<reference evidence="3 4" key="1">
    <citation type="journal article" date="2018" name="Syst. Appl. Microbiol.">
        <title>Flavobacterium circumlabens sp. nov. and Flavobacterium cupreum sp. nov., two psychrotrophic species isolated from Antarctic environmental samples.</title>
        <authorList>
            <person name="Kralova S."/>
            <person name="Busse H.J."/>
            <person name="Svec P."/>
            <person name="Maslanova I."/>
            <person name="Stankova E."/>
            <person name="Bartak M."/>
            <person name="Sedlacek I."/>
        </authorList>
    </citation>
    <scope>NUCLEOTIDE SEQUENCE [LARGE SCALE GENOMIC DNA]</scope>
    <source>
        <strain evidence="3 4">CCM 8828</strain>
    </source>
</reference>